<dbReference type="GO" id="GO:0019748">
    <property type="term" value="P:secondary metabolic process"/>
    <property type="evidence" value="ECO:0007669"/>
    <property type="project" value="InterPro"/>
</dbReference>
<dbReference type="EMBL" id="JRKI01000034">
    <property type="protein sequence ID" value="KIZ15241.1"/>
    <property type="molecule type" value="Genomic_DNA"/>
</dbReference>
<dbReference type="GO" id="GO:0016773">
    <property type="term" value="F:phosphotransferase activity, alcohol group as acceptor"/>
    <property type="evidence" value="ECO:0007669"/>
    <property type="project" value="InterPro"/>
</dbReference>
<evidence type="ECO:0000313" key="2">
    <source>
        <dbReference type="Proteomes" id="UP000032458"/>
    </source>
</evidence>
<dbReference type="Gene3D" id="1.10.510.10">
    <property type="entry name" value="Transferase(Phosphotransferase) domain 1"/>
    <property type="match status" value="1"/>
</dbReference>
<dbReference type="InterPro" id="IPR006748">
    <property type="entry name" value="NH2Glyco/OHUrea_AB-resist_kin"/>
</dbReference>
<dbReference type="PATRIC" id="fig|1240678.4.peg.5744"/>
<reference evidence="1 2" key="1">
    <citation type="submission" date="2014-09" db="EMBL/GenBank/DDBJ databases">
        <title>Draft genome sequence of Streptomyces natalensis ATCC 27448, producer of the antifungal pimaricin.</title>
        <authorList>
            <person name="Mendes M.V."/>
            <person name="Beites T."/>
            <person name="Pires S."/>
            <person name="Santos C.L."/>
            <person name="Moradas-Ferreira P."/>
        </authorList>
    </citation>
    <scope>NUCLEOTIDE SEQUENCE [LARGE SCALE GENOMIC DNA]</scope>
    <source>
        <strain evidence="1 2">ATCC 27448</strain>
    </source>
</reference>
<dbReference type="Pfam" id="PF04655">
    <property type="entry name" value="APH_6_hur"/>
    <property type="match status" value="1"/>
</dbReference>
<keyword evidence="2" id="KW-1185">Reference proteome</keyword>
<name>A0A0D7CGU7_9ACTN</name>
<proteinExistence type="predicted"/>
<evidence type="ECO:0000313" key="1">
    <source>
        <dbReference type="EMBL" id="KIZ15241.1"/>
    </source>
</evidence>
<dbReference type="SUPFAM" id="SSF56112">
    <property type="entry name" value="Protein kinase-like (PK-like)"/>
    <property type="match status" value="1"/>
</dbReference>
<sequence>MIDVPEVFARSTVEREGEPGAAWLAELPGIVDELLGRWGCVPDGEVMHGGVGVIVPVRRRGAGTAVLKVSFPHPGNVHEPDAFAAWGGRGAVLLHERDDERFAMLLERARTARDRTGQGQVDRGQVDRRHTSPLAEVEDGDEVVTVAGRISRRLAIPAPPGLPRLRDQADDWEEQLRKDAAELPHGLTRYVVEAAVATIRELGRVQPDLLIHGDLHAGNILRADREPWLAIDPKGYAGDPAYDGGTLLKSRALTLLEADDPRKAVHRILDVFAEAAELDRGRVRRWAQFHAVQAAFWGRRHGFRVARSGSRLDWLTEFADLLAELLTEHA</sequence>
<dbReference type="Proteomes" id="UP000032458">
    <property type="component" value="Unassembled WGS sequence"/>
</dbReference>
<dbReference type="RefSeq" id="WP_030072681.1">
    <property type="nucleotide sequence ID" value="NZ_JRKI01000034.1"/>
</dbReference>
<keyword evidence="1" id="KW-0418">Kinase</keyword>
<comment type="caution">
    <text evidence="1">The sequence shown here is derived from an EMBL/GenBank/DDBJ whole genome shotgun (WGS) entry which is preliminary data.</text>
</comment>
<keyword evidence="1" id="KW-0808">Transferase</keyword>
<dbReference type="GO" id="GO:0016301">
    <property type="term" value="F:kinase activity"/>
    <property type="evidence" value="ECO:0007669"/>
    <property type="project" value="UniProtKB-KW"/>
</dbReference>
<protein>
    <submittedName>
        <fullName evidence="1">Kinase</fullName>
    </submittedName>
</protein>
<dbReference type="AlphaFoldDB" id="A0A0D7CGU7"/>
<gene>
    <name evidence="1" type="ORF">SNA_26980</name>
</gene>
<accession>A0A0D7CGU7</accession>
<dbReference type="InterPro" id="IPR011009">
    <property type="entry name" value="Kinase-like_dom_sf"/>
</dbReference>
<organism evidence="1 2">
    <name type="scientific">Streptomyces natalensis ATCC 27448</name>
    <dbReference type="NCBI Taxonomy" id="1240678"/>
    <lineage>
        <taxon>Bacteria</taxon>
        <taxon>Bacillati</taxon>
        <taxon>Actinomycetota</taxon>
        <taxon>Actinomycetes</taxon>
        <taxon>Kitasatosporales</taxon>
        <taxon>Streptomycetaceae</taxon>
        <taxon>Streptomyces</taxon>
    </lineage>
</organism>